<dbReference type="AlphaFoldDB" id="A0A1X6MK44"/>
<protein>
    <submittedName>
        <fullName evidence="1">Uncharacterized protein</fullName>
    </submittedName>
</protein>
<organism evidence="1 2">
    <name type="scientific">Postia placenta MAD-698-R-SB12</name>
    <dbReference type="NCBI Taxonomy" id="670580"/>
    <lineage>
        <taxon>Eukaryota</taxon>
        <taxon>Fungi</taxon>
        <taxon>Dikarya</taxon>
        <taxon>Basidiomycota</taxon>
        <taxon>Agaricomycotina</taxon>
        <taxon>Agaricomycetes</taxon>
        <taxon>Polyporales</taxon>
        <taxon>Adustoporiaceae</taxon>
        <taxon>Rhodonia</taxon>
    </lineage>
</organism>
<evidence type="ECO:0000313" key="1">
    <source>
        <dbReference type="EMBL" id="OSX56750.1"/>
    </source>
</evidence>
<dbReference type="Proteomes" id="UP000194127">
    <property type="component" value="Unassembled WGS sequence"/>
</dbReference>
<proteinExistence type="predicted"/>
<gene>
    <name evidence="1" type="ORF">POSPLADRAFT_1037258</name>
</gene>
<accession>A0A1X6MK44</accession>
<sequence length="274" mass="30525">MIWPTCNEFSDEAEAAPAIIVNGIQQVVRGSTVKDDAPTIQCSDISSEAKDHEAMHDHPAANCSASSSASSFSNLWVNVQRSPPTCYADAQPPIEPGCTIPFWNMAESDCLDTEYNRDTLGAEREEKAMQREMLVQPPPLLNATESEMQLFHGPAVLAVTPGSMMSLRPPSLKVRVLDENAFLADQSLPARCIQEDPLLFRLYPVTFEQTQRSACPWLCKLCVPRGIRFPLIRFWTEHPYAISMFDCPRDTHAQEVLVQAYLHSTEAVNVTLET</sequence>
<reference evidence="1 2" key="1">
    <citation type="submission" date="2017-04" db="EMBL/GenBank/DDBJ databases">
        <title>Genome Sequence of the Model Brown-Rot Fungus Postia placenta SB12.</title>
        <authorList>
            <consortium name="DOE Joint Genome Institute"/>
            <person name="Gaskell J."/>
            <person name="Kersten P."/>
            <person name="Larrondo L.F."/>
            <person name="Canessa P."/>
            <person name="Martinez D."/>
            <person name="Hibbett D."/>
            <person name="Schmoll M."/>
            <person name="Kubicek C.P."/>
            <person name="Martinez A.T."/>
            <person name="Yadav J."/>
            <person name="Master E."/>
            <person name="Magnuson J.K."/>
            <person name="James T."/>
            <person name="Yaver D."/>
            <person name="Berka R."/>
            <person name="Labutti K."/>
            <person name="Lipzen A."/>
            <person name="Aerts A."/>
            <person name="Barry K."/>
            <person name="Henrissat B."/>
            <person name="Blanchette R."/>
            <person name="Grigoriev I."/>
            <person name="Cullen D."/>
        </authorList>
    </citation>
    <scope>NUCLEOTIDE SEQUENCE [LARGE SCALE GENOMIC DNA]</scope>
    <source>
        <strain evidence="1 2">MAD-698-R-SB12</strain>
    </source>
</reference>
<evidence type="ECO:0000313" key="2">
    <source>
        <dbReference type="Proteomes" id="UP000194127"/>
    </source>
</evidence>
<dbReference type="EMBL" id="KZ110611">
    <property type="protein sequence ID" value="OSX56750.1"/>
    <property type="molecule type" value="Genomic_DNA"/>
</dbReference>
<dbReference type="GeneID" id="36322158"/>
<name>A0A1X6MK44_9APHY</name>
<dbReference type="RefSeq" id="XP_024333544.1">
    <property type="nucleotide sequence ID" value="XM_024477208.1"/>
</dbReference>
<keyword evidence="2" id="KW-1185">Reference proteome</keyword>